<dbReference type="EMBL" id="JBHTOP010000022">
    <property type="protein sequence ID" value="MFD1671761.1"/>
    <property type="molecule type" value="Genomic_DNA"/>
</dbReference>
<proteinExistence type="predicted"/>
<accession>A0ABW4J5X9</accession>
<organism evidence="1 2">
    <name type="scientific">Agrilactobacillus yilanensis</name>
    <dbReference type="NCBI Taxonomy" id="2485997"/>
    <lineage>
        <taxon>Bacteria</taxon>
        <taxon>Bacillati</taxon>
        <taxon>Bacillota</taxon>
        <taxon>Bacilli</taxon>
        <taxon>Lactobacillales</taxon>
        <taxon>Lactobacillaceae</taxon>
        <taxon>Agrilactobacillus</taxon>
    </lineage>
</organism>
<comment type="caution">
    <text evidence="1">The sequence shown here is derived from an EMBL/GenBank/DDBJ whole genome shotgun (WGS) entry which is preliminary data.</text>
</comment>
<dbReference type="RefSeq" id="WP_125713803.1">
    <property type="nucleotide sequence ID" value="NZ_JBHTOP010000022.1"/>
</dbReference>
<dbReference type="InterPro" id="IPR038226">
    <property type="entry name" value="LMG18311-like_sf"/>
</dbReference>
<sequence length="117" mass="13329">MHLIELPIKLNASLHKMIPRTISYLYGKSGIKYFRTYTLGNLHVYYVDAFNRIDIIIMADSRQVKSEEIDFAIENLMPGVDKASLEINEEAKAAVEAVAKKKLQYADIVIIEQKVKA</sequence>
<evidence type="ECO:0000313" key="2">
    <source>
        <dbReference type="Proteomes" id="UP001597267"/>
    </source>
</evidence>
<evidence type="ECO:0000313" key="1">
    <source>
        <dbReference type="EMBL" id="MFD1671761.1"/>
    </source>
</evidence>
<dbReference type="Pfam" id="PF08860">
    <property type="entry name" value="DUF1827"/>
    <property type="match status" value="1"/>
</dbReference>
<keyword evidence="2" id="KW-1185">Reference proteome</keyword>
<reference evidence="2" key="1">
    <citation type="journal article" date="2019" name="Int. J. Syst. Evol. Microbiol.">
        <title>The Global Catalogue of Microorganisms (GCM) 10K type strain sequencing project: providing services to taxonomists for standard genome sequencing and annotation.</title>
        <authorList>
            <consortium name="The Broad Institute Genomics Platform"/>
            <consortium name="The Broad Institute Genome Sequencing Center for Infectious Disease"/>
            <person name="Wu L."/>
            <person name="Ma J."/>
        </authorList>
    </citation>
    <scope>NUCLEOTIDE SEQUENCE [LARGE SCALE GENOMIC DNA]</scope>
    <source>
        <strain evidence="2">CCM 8896</strain>
    </source>
</reference>
<gene>
    <name evidence="1" type="ORF">ACFQ5M_06635</name>
</gene>
<dbReference type="InterPro" id="IPR014959">
    <property type="entry name" value="DUF1827"/>
</dbReference>
<dbReference type="Gene3D" id="3.40.1720.10">
    <property type="entry name" value="Streptococcus thermophilus LMG 18311 protein like"/>
    <property type="match status" value="1"/>
</dbReference>
<protein>
    <submittedName>
        <fullName evidence="1">DUF1827 family protein</fullName>
    </submittedName>
</protein>
<dbReference type="Proteomes" id="UP001597267">
    <property type="component" value="Unassembled WGS sequence"/>
</dbReference>
<name>A0ABW4J5X9_9LACO</name>